<keyword evidence="2" id="KW-0413">Isomerase</keyword>
<keyword evidence="1" id="KW-1133">Transmembrane helix</keyword>
<dbReference type="EMBL" id="UGYN01000003">
    <property type="protein sequence ID" value="SUJ85236.1"/>
    <property type="molecule type" value="Genomic_DNA"/>
</dbReference>
<keyword evidence="1" id="KW-0472">Membrane</keyword>
<reference evidence="2 3" key="1">
    <citation type="submission" date="2018-06" db="EMBL/GenBank/DDBJ databases">
        <authorList>
            <consortium name="Pathogen Informatics"/>
            <person name="Doyle S."/>
        </authorList>
    </citation>
    <scope>NUCLEOTIDE SEQUENCE [LARGE SCALE GENOMIC DNA]</scope>
    <source>
        <strain evidence="2 3">NCTC11544</strain>
    </source>
</reference>
<proteinExistence type="predicted"/>
<name>A0A380D710_9GAMM</name>
<dbReference type="AlphaFoldDB" id="A0A380D710"/>
<evidence type="ECO:0000256" key="1">
    <source>
        <dbReference type="SAM" id="Phobius"/>
    </source>
</evidence>
<sequence>MNTHFTASLQGKTLSVYSRKSGSDQAIAILELGTYSRFYIKDNDIYHDSRDLHQAIIHHGTSPEDAQTILRAINAAVLRRRDRRVQCGKLTAGVILGAAVTMAIVTAWNLGASGTRPLLIPANQQPVFQAPVISVPSSPVVPFQPAPAVELSADSTPTIRQVEPAGAPPKAADYQKTAEILRKTAQSGQYTVALSSGHPRTLYVFADPLCHNCQIIEPALEALSEKYNVEIFPVTLVGKQQTLNLVTPILCQPPSTRLALWKSLFRTDAGLTPGESAPQPASCEAGEAAIAKNDVAFDYYTLPGTPSLLADDGRYIPLQSLKSDDALEAFLNSSTVQ</sequence>
<dbReference type="InterPro" id="IPR036249">
    <property type="entry name" value="Thioredoxin-like_sf"/>
</dbReference>
<evidence type="ECO:0000313" key="2">
    <source>
        <dbReference type="EMBL" id="SUJ85236.1"/>
    </source>
</evidence>
<dbReference type="Proteomes" id="UP000255529">
    <property type="component" value="Unassembled WGS sequence"/>
</dbReference>
<dbReference type="RefSeq" id="WP_115185040.1">
    <property type="nucleotide sequence ID" value="NZ_CAMKUF010000009.1"/>
</dbReference>
<dbReference type="GO" id="GO:0016853">
    <property type="term" value="F:isomerase activity"/>
    <property type="evidence" value="ECO:0007669"/>
    <property type="project" value="UniProtKB-KW"/>
</dbReference>
<organism evidence="2 3">
    <name type="scientific">Serratia quinivorans</name>
    <dbReference type="NCBI Taxonomy" id="137545"/>
    <lineage>
        <taxon>Bacteria</taxon>
        <taxon>Pseudomonadati</taxon>
        <taxon>Pseudomonadota</taxon>
        <taxon>Gammaproteobacteria</taxon>
        <taxon>Enterobacterales</taxon>
        <taxon>Yersiniaceae</taxon>
        <taxon>Serratia</taxon>
    </lineage>
</organism>
<evidence type="ECO:0000313" key="3">
    <source>
        <dbReference type="Proteomes" id="UP000255529"/>
    </source>
</evidence>
<gene>
    <name evidence="2" type="ORF">NCTC11544_05863</name>
</gene>
<feature type="transmembrane region" description="Helical" evidence="1">
    <location>
        <begin position="90"/>
        <end position="111"/>
    </location>
</feature>
<accession>A0A380D710</accession>
<keyword evidence="1" id="KW-0812">Transmembrane</keyword>
<protein>
    <submittedName>
        <fullName evidence="2">Protein-disulfide isomerase</fullName>
    </submittedName>
</protein>
<dbReference type="SUPFAM" id="SSF52833">
    <property type="entry name" value="Thioredoxin-like"/>
    <property type="match status" value="1"/>
</dbReference>
<dbReference type="Gene3D" id="3.40.30.10">
    <property type="entry name" value="Glutaredoxin"/>
    <property type="match status" value="1"/>
</dbReference>